<name>A0A1G6PYC0_NIADE</name>
<dbReference type="STRING" id="1285928.SAMN04487894_104204"/>
<dbReference type="PANTHER" id="PTHR36452:SF1">
    <property type="entry name" value="DUF2461 DOMAIN-CONTAINING PROTEIN"/>
    <property type="match status" value="1"/>
</dbReference>
<dbReference type="InterPro" id="IPR015996">
    <property type="entry name" value="UCP028451"/>
</dbReference>
<sequence length="236" mass="26668">MALWLLKKSLNFMAMIQKATLTFLEALKYHNNKPWFDAHRKEYEAAREDFAGFVDTLIAAFGKTEPSILHLKAKDCLFRINRDVRFSKNKEPYKSNFGAYINAEGKKSVKAGYYFHLEPGASFTGGGLWQPMSAELARVRQEIDYNLPEFEKILGAKKFKDTYGSLAVEEGQVLSRVPKGYEPDNPAATYLKYKSYTALANLPDTELVARSLLSTTVKAFQALQPMIAFLNRGIDA</sequence>
<dbReference type="Proteomes" id="UP000198757">
    <property type="component" value="Unassembled WGS sequence"/>
</dbReference>
<dbReference type="AlphaFoldDB" id="A0A1G6PYC0"/>
<evidence type="ECO:0000313" key="2">
    <source>
        <dbReference type="Proteomes" id="UP000198757"/>
    </source>
</evidence>
<protein>
    <submittedName>
        <fullName evidence="1">TIGR02453 family protein</fullName>
    </submittedName>
</protein>
<dbReference type="PIRSF" id="PIRSF028451">
    <property type="entry name" value="UCP028451"/>
    <property type="match status" value="1"/>
</dbReference>
<accession>A0A1G6PYC0</accession>
<dbReference type="EMBL" id="FMZO01000004">
    <property type="protein sequence ID" value="SDC84961.1"/>
    <property type="molecule type" value="Genomic_DNA"/>
</dbReference>
<proteinExistence type="predicted"/>
<dbReference type="Pfam" id="PF09365">
    <property type="entry name" value="DUF2461"/>
    <property type="match status" value="1"/>
</dbReference>
<keyword evidence="2" id="KW-1185">Reference proteome</keyword>
<dbReference type="PANTHER" id="PTHR36452">
    <property type="entry name" value="CHROMOSOME 12, WHOLE GENOME SHOTGUN SEQUENCE"/>
    <property type="match status" value="1"/>
</dbReference>
<dbReference type="InterPro" id="IPR012808">
    <property type="entry name" value="CHP02453"/>
</dbReference>
<gene>
    <name evidence="1" type="ORF">SAMN04487894_104204</name>
</gene>
<dbReference type="NCBIfam" id="TIGR02453">
    <property type="entry name" value="TIGR02453 family protein"/>
    <property type="match status" value="1"/>
</dbReference>
<reference evidence="2" key="1">
    <citation type="submission" date="2016-10" db="EMBL/GenBank/DDBJ databases">
        <authorList>
            <person name="Varghese N."/>
            <person name="Submissions S."/>
        </authorList>
    </citation>
    <scope>NUCLEOTIDE SEQUENCE [LARGE SCALE GENOMIC DNA]</scope>
    <source>
        <strain evidence="2">DSM 25811 / CCM 8410 / LMG 26954 / E90</strain>
    </source>
</reference>
<evidence type="ECO:0000313" key="1">
    <source>
        <dbReference type="EMBL" id="SDC84961.1"/>
    </source>
</evidence>
<organism evidence="1 2">
    <name type="scientific">Niabella drilacis (strain DSM 25811 / CCM 8410 / CCUG 62505 / LMG 26954 / E90)</name>
    <dbReference type="NCBI Taxonomy" id="1285928"/>
    <lineage>
        <taxon>Bacteria</taxon>
        <taxon>Pseudomonadati</taxon>
        <taxon>Bacteroidota</taxon>
        <taxon>Chitinophagia</taxon>
        <taxon>Chitinophagales</taxon>
        <taxon>Chitinophagaceae</taxon>
        <taxon>Niabella</taxon>
    </lineage>
</organism>